<organism evidence="2 3">
    <name type="scientific">Methanoliparum thermophilum</name>
    <dbReference type="NCBI Taxonomy" id="2491083"/>
    <lineage>
        <taxon>Archaea</taxon>
        <taxon>Methanobacteriati</taxon>
        <taxon>Methanobacteriota</taxon>
        <taxon>Candidatus Methanoliparia</taxon>
        <taxon>Candidatus Methanoliparales</taxon>
        <taxon>Candidatus Methanoliparaceae</taxon>
        <taxon>Candidatus Methanoliparum</taxon>
    </lineage>
</organism>
<protein>
    <submittedName>
        <fullName evidence="2">Formylmethanofuran dehydrogenase</fullName>
    </submittedName>
</protein>
<dbReference type="Proteomes" id="UP000317158">
    <property type="component" value="Unassembled WGS sequence"/>
</dbReference>
<sequence length="129" mass="14666">MKRLEVVLLTGSTIRQGMVIKGGRKLTEEYKIEAAYCLLNPKDYEKLGRPEKVKVKTDYGEVTVFARADECMFEKEVFIPRGPWANVVISPETMGTGSPMYKGMKATVESSEDDVLESRQLFEGFVKRY</sequence>
<dbReference type="SUPFAM" id="SSF50692">
    <property type="entry name" value="ADC-like"/>
    <property type="match status" value="1"/>
</dbReference>
<dbReference type="InterPro" id="IPR009010">
    <property type="entry name" value="Asp_de-COase-like_dom_sf"/>
</dbReference>
<dbReference type="EMBL" id="RXIF01000012">
    <property type="protein sequence ID" value="RZN63921.1"/>
    <property type="molecule type" value="Genomic_DNA"/>
</dbReference>
<evidence type="ECO:0000259" key="1">
    <source>
        <dbReference type="Pfam" id="PF01568"/>
    </source>
</evidence>
<accession>A0A520KQU7</accession>
<dbReference type="GO" id="GO:0016491">
    <property type="term" value="F:oxidoreductase activity"/>
    <property type="evidence" value="ECO:0007669"/>
    <property type="project" value="InterPro"/>
</dbReference>
<dbReference type="AlphaFoldDB" id="A0A520KQU7"/>
<comment type="caution">
    <text evidence="2">The sequence shown here is derived from an EMBL/GenBank/DDBJ whole genome shotgun (WGS) entry which is preliminary data.</text>
</comment>
<dbReference type="PIRSF" id="PIRSF015873">
    <property type="entry name" value="FwdD"/>
    <property type="match status" value="1"/>
</dbReference>
<reference evidence="2 3" key="1">
    <citation type="journal article" date="2019" name="Nat. Microbiol.">
        <title>Wide diversity of methane and short-chain alkane metabolisms in uncultured archaea.</title>
        <authorList>
            <person name="Borrel G."/>
            <person name="Adam P.S."/>
            <person name="McKay L.J."/>
            <person name="Chen L.X."/>
            <person name="Sierra-Garcia I.N."/>
            <person name="Sieber C.M."/>
            <person name="Letourneur Q."/>
            <person name="Ghozlane A."/>
            <person name="Andersen G.L."/>
            <person name="Li W.J."/>
            <person name="Hallam S.J."/>
            <person name="Muyzer G."/>
            <person name="de Oliveira V.M."/>
            <person name="Inskeep W.P."/>
            <person name="Banfield J.F."/>
            <person name="Gribaldo S."/>
        </authorList>
    </citation>
    <scope>NUCLEOTIDE SEQUENCE [LARGE SCALE GENOMIC DNA]</scope>
    <source>
        <strain evidence="2">NM1a</strain>
    </source>
</reference>
<dbReference type="InterPro" id="IPR006657">
    <property type="entry name" value="MoPterin_dinucl-bd_dom"/>
</dbReference>
<dbReference type="GO" id="GO:0043546">
    <property type="term" value="F:molybdopterin cofactor binding"/>
    <property type="evidence" value="ECO:0007669"/>
    <property type="project" value="InterPro"/>
</dbReference>
<evidence type="ECO:0000313" key="3">
    <source>
        <dbReference type="Proteomes" id="UP000317158"/>
    </source>
</evidence>
<name>A0A520KQU7_METT2</name>
<dbReference type="InterPro" id="IPR012040">
    <property type="entry name" value="Formylmethanofuran_DH_dsu"/>
</dbReference>
<dbReference type="Pfam" id="PF01568">
    <property type="entry name" value="Molydop_binding"/>
    <property type="match status" value="1"/>
</dbReference>
<gene>
    <name evidence="2" type="ORF">EF806_06750</name>
</gene>
<dbReference type="Gene3D" id="2.40.40.20">
    <property type="match status" value="1"/>
</dbReference>
<evidence type="ECO:0000313" key="2">
    <source>
        <dbReference type="EMBL" id="RZN63921.1"/>
    </source>
</evidence>
<proteinExistence type="predicted"/>
<feature type="domain" description="Molybdopterin dinucleotide-binding" evidence="1">
    <location>
        <begin position="7"/>
        <end position="103"/>
    </location>
</feature>